<name>A0A8J7SMG2_9PROT</name>
<protein>
    <submittedName>
        <fullName evidence="3">Uncharacterized protein</fullName>
    </submittedName>
</protein>
<feature type="chain" id="PRO_5035209748" evidence="2">
    <location>
        <begin position="26"/>
        <end position="166"/>
    </location>
</feature>
<sequence length="166" mass="18200">MMRACGLAFMLTLMLAVGAAIPATAQSFRDADYETLLRQARALATIEPTDDESRQLMRATAVTLADRLKRFTIAETEERADDKVSAPPEASLRPGQGEVEESATPGDREEVDDIPNPWFARYVTVAREELRDLITLLDGGSASAADLMLKADSVELHLRDLARPPE</sequence>
<dbReference type="Proteomes" id="UP000672602">
    <property type="component" value="Unassembled WGS sequence"/>
</dbReference>
<proteinExistence type="predicted"/>
<accession>A0A8J7SMG2</accession>
<evidence type="ECO:0000256" key="1">
    <source>
        <dbReference type="SAM" id="MobiDB-lite"/>
    </source>
</evidence>
<evidence type="ECO:0000256" key="2">
    <source>
        <dbReference type="SAM" id="SignalP"/>
    </source>
</evidence>
<keyword evidence="2" id="KW-0732">Signal</keyword>
<reference evidence="3" key="1">
    <citation type="submission" date="2021-04" db="EMBL/GenBank/DDBJ databases">
        <authorList>
            <person name="Zhang D.-C."/>
        </authorList>
    </citation>
    <scope>NUCLEOTIDE SEQUENCE</scope>
    <source>
        <strain evidence="3">CGMCC 1.15697</strain>
    </source>
</reference>
<comment type="caution">
    <text evidence="3">The sequence shown here is derived from an EMBL/GenBank/DDBJ whole genome shotgun (WGS) entry which is preliminary data.</text>
</comment>
<gene>
    <name evidence="3" type="ORF">KAJ83_07895</name>
</gene>
<evidence type="ECO:0000313" key="4">
    <source>
        <dbReference type="Proteomes" id="UP000672602"/>
    </source>
</evidence>
<organism evidence="3 4">
    <name type="scientific">Marivibrio halodurans</name>
    <dbReference type="NCBI Taxonomy" id="2039722"/>
    <lineage>
        <taxon>Bacteria</taxon>
        <taxon>Pseudomonadati</taxon>
        <taxon>Pseudomonadota</taxon>
        <taxon>Alphaproteobacteria</taxon>
        <taxon>Rhodospirillales</taxon>
        <taxon>Rhodospirillaceae</taxon>
        <taxon>Marivibrio</taxon>
    </lineage>
</organism>
<feature type="region of interest" description="Disordered" evidence="1">
    <location>
        <begin position="76"/>
        <end position="113"/>
    </location>
</feature>
<dbReference type="AlphaFoldDB" id="A0A8J7SMG2"/>
<feature type="signal peptide" evidence="2">
    <location>
        <begin position="1"/>
        <end position="25"/>
    </location>
</feature>
<keyword evidence="4" id="KW-1185">Reference proteome</keyword>
<dbReference type="EMBL" id="JAGMWN010000003">
    <property type="protein sequence ID" value="MBP5856926.1"/>
    <property type="molecule type" value="Genomic_DNA"/>
</dbReference>
<dbReference type="RefSeq" id="WP_210681505.1">
    <property type="nucleotide sequence ID" value="NZ_JAGMWN010000003.1"/>
</dbReference>
<evidence type="ECO:0000313" key="3">
    <source>
        <dbReference type="EMBL" id="MBP5856926.1"/>
    </source>
</evidence>